<reference evidence="2" key="1">
    <citation type="submission" date="2023-05" db="EMBL/GenBank/DDBJ databases">
        <title>Comparative genomics of Bacillaceae isolates and their secondary metabolite potential.</title>
        <authorList>
            <person name="Song L."/>
            <person name="Nielsen L.J."/>
            <person name="Mohite O."/>
            <person name="Xu X."/>
            <person name="Weber T."/>
            <person name="Kovacs A.T."/>
        </authorList>
    </citation>
    <scope>NUCLEOTIDE SEQUENCE</scope>
    <source>
        <strain evidence="2">XLM17</strain>
    </source>
</reference>
<gene>
    <name evidence="2" type="ORF">QNH39_10615</name>
</gene>
<keyword evidence="1" id="KW-0732">Signal</keyword>
<feature type="signal peptide" evidence="1">
    <location>
        <begin position="1"/>
        <end position="24"/>
    </location>
</feature>
<organism evidence="2 3">
    <name type="scientific">Neobacillus novalis</name>
    <dbReference type="NCBI Taxonomy" id="220687"/>
    <lineage>
        <taxon>Bacteria</taxon>
        <taxon>Bacillati</taxon>
        <taxon>Bacillota</taxon>
        <taxon>Bacilli</taxon>
        <taxon>Bacillales</taxon>
        <taxon>Bacillaceae</taxon>
        <taxon>Neobacillus</taxon>
    </lineage>
</organism>
<dbReference type="KEGG" id="nnv:QNH39_10615"/>
<evidence type="ECO:0000313" key="2">
    <source>
        <dbReference type="EMBL" id="WHY88252.1"/>
    </source>
</evidence>
<sequence>MVKKCAFILFFFISYLSAVLPSFAAFDNNENEEQSNIDTTKKLQEWKDIDKEGVLDPFKMHQEQESTDSTDSDLDCTKNIRYTVAQKKRLDQIYHRIYMDYIDLIETYAWAGAMTQDQKLIRYKMLRNYILTFQKRNYKWCSEYEEDEWEEEWFNSDND</sequence>
<dbReference type="Proteomes" id="UP001178288">
    <property type="component" value="Chromosome"/>
</dbReference>
<name>A0AA95MQ50_9BACI</name>
<protein>
    <submittedName>
        <fullName evidence="2">DUF2680 domain-containing protein</fullName>
    </submittedName>
</protein>
<feature type="chain" id="PRO_5041651756" evidence="1">
    <location>
        <begin position="25"/>
        <end position="159"/>
    </location>
</feature>
<accession>A0AA95MQ50</accession>
<dbReference type="RefSeq" id="WP_066085741.1">
    <property type="nucleotide sequence ID" value="NZ_CP126114.1"/>
</dbReference>
<keyword evidence="3" id="KW-1185">Reference proteome</keyword>
<evidence type="ECO:0000313" key="3">
    <source>
        <dbReference type="Proteomes" id="UP001178288"/>
    </source>
</evidence>
<proteinExistence type="predicted"/>
<evidence type="ECO:0000256" key="1">
    <source>
        <dbReference type="SAM" id="SignalP"/>
    </source>
</evidence>
<dbReference type="EMBL" id="CP126114">
    <property type="protein sequence ID" value="WHY88252.1"/>
    <property type="molecule type" value="Genomic_DNA"/>
</dbReference>
<dbReference type="AlphaFoldDB" id="A0AA95MQ50"/>